<evidence type="ECO:0000256" key="5">
    <source>
        <dbReference type="RuleBase" id="RU003345"/>
    </source>
</evidence>
<evidence type="ECO:0000256" key="3">
    <source>
        <dbReference type="PIRNR" id="PIRNR036492"/>
    </source>
</evidence>
<keyword evidence="2 3" id="KW-0560">Oxidoreductase</keyword>
<evidence type="ECO:0000256" key="2">
    <source>
        <dbReference type="ARBA" id="ARBA00023002"/>
    </source>
</evidence>
<dbReference type="Gene3D" id="3.40.605.10">
    <property type="entry name" value="Aldehyde Dehydrogenase, Chain A, domain 1"/>
    <property type="match status" value="1"/>
</dbReference>
<proteinExistence type="inferred from homology"/>
<dbReference type="PANTHER" id="PTHR11699">
    <property type="entry name" value="ALDEHYDE DEHYDROGENASE-RELATED"/>
    <property type="match status" value="1"/>
</dbReference>
<dbReference type="PROSITE" id="PS00687">
    <property type="entry name" value="ALDEHYDE_DEHYDR_GLU"/>
    <property type="match status" value="1"/>
</dbReference>
<feature type="active site" evidence="4">
    <location>
        <position position="236"/>
    </location>
</feature>
<feature type="domain" description="Aldehyde dehydrogenase" evidence="6">
    <location>
        <begin position="6"/>
        <end position="462"/>
    </location>
</feature>
<dbReference type="RefSeq" id="WP_319956000.1">
    <property type="nucleotide sequence ID" value="NZ_JAXAVX010000022.1"/>
</dbReference>
<dbReference type="InterPro" id="IPR016163">
    <property type="entry name" value="Ald_DH_C"/>
</dbReference>
<dbReference type="CDD" id="cd07099">
    <property type="entry name" value="ALDH_DDALDH"/>
    <property type="match status" value="1"/>
</dbReference>
<dbReference type="Gene3D" id="3.40.309.10">
    <property type="entry name" value="Aldehyde Dehydrogenase, Chain A, domain 2"/>
    <property type="match status" value="1"/>
</dbReference>
<dbReference type="Proteomes" id="UP001277761">
    <property type="component" value="Unassembled WGS sequence"/>
</dbReference>
<keyword evidence="8" id="KW-1185">Reference proteome</keyword>
<gene>
    <name evidence="7" type="ORF">SK069_19795</name>
</gene>
<evidence type="ECO:0000259" key="6">
    <source>
        <dbReference type="Pfam" id="PF00171"/>
    </source>
</evidence>
<reference evidence="7 8" key="1">
    <citation type="submission" date="2023-11" db="EMBL/GenBank/DDBJ databases">
        <authorList>
            <person name="Xu M."/>
            <person name="Jiang T."/>
        </authorList>
    </citation>
    <scope>NUCLEOTIDE SEQUENCE [LARGE SCALE GENOMIC DNA]</scope>
    <source>
        <strain evidence="7 8">SD</strain>
    </source>
</reference>
<comment type="similarity">
    <text evidence="1 3 5">Belongs to the aldehyde dehydrogenase family.</text>
</comment>
<dbReference type="InterPro" id="IPR016161">
    <property type="entry name" value="Ald_DH/histidinol_DH"/>
</dbReference>
<evidence type="ECO:0000256" key="1">
    <source>
        <dbReference type="ARBA" id="ARBA00009986"/>
    </source>
</evidence>
<dbReference type="Pfam" id="PF00171">
    <property type="entry name" value="Aldedh"/>
    <property type="match status" value="1"/>
</dbReference>
<accession>A0ABU4VPS0</accession>
<sequence length="496" mass="53429">MATETQLMPVEAPATGRTIDEVAVAGAAEVAELAARARTAQVAWRERSFRERTAVLDAARRWLARNADRMRETICRETGKTDDDAQLEIAVALQSFAFWSKRSERYLAEERFRTWAPMVLGRKVTVRYDPYGLVGVIGPWNYPLVNAFCDCVPALMAGNAVLLKPSEVTPLTALLTAEMLAESGMPEGVFTVVNGGRETGEAVVDAVDYVMFTGSTATGQAVMRRAADTVTPVSLELGGKDAMIVCADANLERAANAAAFSALCNSGQVCISVERIYVEDAIYDRFVARLGEIVQGLRQGEAGGPGSVEVGAITHPPQIEIIERHVRDALDKGARAVTGGARRSGPGRFFEPTVLADVDHSMSCMTEETFGPTIPVMRVADVDEAIRLANDSPYGLQGSVFTSDAAKGEAIARRMECGAVCVNDALVNYMVFDAPMGGWKTSGIGSRHGAGGIRKYCRTQTILGTGPQLKRDVHHFPYSPRVSKLLAGFVGRLYGR</sequence>
<dbReference type="InterPro" id="IPR012394">
    <property type="entry name" value="Aldehyde_DH_NAD(P)"/>
</dbReference>
<evidence type="ECO:0000313" key="8">
    <source>
        <dbReference type="Proteomes" id="UP001277761"/>
    </source>
</evidence>
<dbReference type="EMBL" id="JAXAVX010000022">
    <property type="protein sequence ID" value="MDX8153851.1"/>
    <property type="molecule type" value="Genomic_DNA"/>
</dbReference>
<evidence type="ECO:0000313" key="7">
    <source>
        <dbReference type="EMBL" id="MDX8153851.1"/>
    </source>
</evidence>
<dbReference type="InterPro" id="IPR015590">
    <property type="entry name" value="Aldehyde_DH_dom"/>
</dbReference>
<name>A0ABU4VPS0_9ACTN</name>
<dbReference type="InterPro" id="IPR029510">
    <property type="entry name" value="Ald_DH_CS_GLU"/>
</dbReference>
<comment type="caution">
    <text evidence="7">The sequence shown here is derived from an EMBL/GenBank/DDBJ whole genome shotgun (WGS) entry which is preliminary data.</text>
</comment>
<dbReference type="SUPFAM" id="SSF53720">
    <property type="entry name" value="ALDH-like"/>
    <property type="match status" value="1"/>
</dbReference>
<protein>
    <recommendedName>
        <fullName evidence="3">Aldehyde dehydrogenase</fullName>
    </recommendedName>
</protein>
<evidence type="ECO:0000256" key="4">
    <source>
        <dbReference type="PROSITE-ProRule" id="PRU10007"/>
    </source>
</evidence>
<dbReference type="PIRSF" id="PIRSF036492">
    <property type="entry name" value="ALDH"/>
    <property type="match status" value="1"/>
</dbReference>
<dbReference type="InterPro" id="IPR016162">
    <property type="entry name" value="Ald_DH_N"/>
</dbReference>
<organism evidence="7 8">
    <name type="scientific">Patulibacter brassicae</name>
    <dbReference type="NCBI Taxonomy" id="1705717"/>
    <lineage>
        <taxon>Bacteria</taxon>
        <taxon>Bacillati</taxon>
        <taxon>Actinomycetota</taxon>
        <taxon>Thermoleophilia</taxon>
        <taxon>Solirubrobacterales</taxon>
        <taxon>Patulibacteraceae</taxon>
        <taxon>Patulibacter</taxon>
    </lineage>
</organism>